<dbReference type="InterPro" id="IPR059117">
    <property type="entry name" value="APS_kinase_dom"/>
</dbReference>
<proteinExistence type="inferred from homology"/>
<dbReference type="Proteomes" id="UP001165685">
    <property type="component" value="Unassembled WGS sequence"/>
</dbReference>
<dbReference type="RefSeq" id="WP_270681156.1">
    <property type="nucleotide sequence ID" value="NZ_JAQFWP010000091.1"/>
</dbReference>
<evidence type="ECO:0000313" key="10">
    <source>
        <dbReference type="Proteomes" id="UP001165685"/>
    </source>
</evidence>
<keyword evidence="10" id="KW-1185">Reference proteome</keyword>
<dbReference type="EMBL" id="JAQFWP010000091">
    <property type="protein sequence ID" value="MDA2808565.1"/>
    <property type="molecule type" value="Genomic_DNA"/>
</dbReference>
<evidence type="ECO:0000256" key="5">
    <source>
        <dbReference type="ARBA" id="ARBA00022840"/>
    </source>
</evidence>
<keyword evidence="4 6" id="KW-0547">Nucleotide-binding</keyword>
<dbReference type="CDD" id="cd02027">
    <property type="entry name" value="APSK"/>
    <property type="match status" value="1"/>
</dbReference>
<organism evidence="9 10">
    <name type="scientific">Nocardiopsis suaedae</name>
    <dbReference type="NCBI Taxonomy" id="3018444"/>
    <lineage>
        <taxon>Bacteria</taxon>
        <taxon>Bacillati</taxon>
        <taxon>Actinomycetota</taxon>
        <taxon>Actinomycetes</taxon>
        <taxon>Streptosporangiales</taxon>
        <taxon>Nocardiopsidaceae</taxon>
        <taxon>Nocardiopsis</taxon>
    </lineage>
</organism>
<comment type="function">
    <text evidence="6">Catalyzes the synthesis of activated sulfate.</text>
</comment>
<feature type="domain" description="ATP-sulfurylase PUA-like" evidence="8">
    <location>
        <begin position="17"/>
        <end position="95"/>
    </location>
</feature>
<dbReference type="PANTHER" id="PTHR42700">
    <property type="entry name" value="SULFATE ADENYLYLTRANSFERASE"/>
    <property type="match status" value="1"/>
</dbReference>
<feature type="domain" description="APS kinase" evidence="7">
    <location>
        <begin position="320"/>
        <end position="471"/>
    </location>
</feature>
<evidence type="ECO:0000256" key="4">
    <source>
        <dbReference type="ARBA" id="ARBA00022741"/>
    </source>
</evidence>
<keyword evidence="3 6" id="KW-0808">Transferase</keyword>
<dbReference type="GO" id="GO:0004020">
    <property type="term" value="F:adenylylsulfate kinase activity"/>
    <property type="evidence" value="ECO:0007669"/>
    <property type="project" value="UniProtKB-EC"/>
</dbReference>
<evidence type="ECO:0000313" key="9">
    <source>
        <dbReference type="EMBL" id="MDA2808565.1"/>
    </source>
</evidence>
<evidence type="ECO:0000259" key="7">
    <source>
        <dbReference type="Pfam" id="PF01583"/>
    </source>
</evidence>
<dbReference type="InterPro" id="IPR015947">
    <property type="entry name" value="PUA-like_sf"/>
</dbReference>
<keyword evidence="5 6" id="KW-0067">ATP-binding</keyword>
<keyword evidence="6" id="KW-0597">Phosphoprotein</keyword>
<accession>A0ABT4TWG5</accession>
<comment type="pathway">
    <text evidence="6">Sulfur metabolism; hydrogen sulfide biosynthesis; sulfite from sulfate: step 2/3.</text>
</comment>
<dbReference type="PANTHER" id="PTHR42700:SF1">
    <property type="entry name" value="SULFATE ADENYLYLTRANSFERASE"/>
    <property type="match status" value="1"/>
</dbReference>
<evidence type="ECO:0000256" key="3">
    <source>
        <dbReference type="ARBA" id="ARBA00022679"/>
    </source>
</evidence>
<dbReference type="Gene3D" id="3.40.50.300">
    <property type="entry name" value="P-loop containing nucleotide triphosphate hydrolases"/>
    <property type="match status" value="1"/>
</dbReference>
<dbReference type="EC" id="2.7.1.25" evidence="2 6"/>
<dbReference type="InterPro" id="IPR027417">
    <property type="entry name" value="P-loop_NTPase"/>
</dbReference>
<dbReference type="SUPFAM" id="SSF52540">
    <property type="entry name" value="P-loop containing nucleoside triphosphate hydrolases"/>
    <property type="match status" value="1"/>
</dbReference>
<sequence>MHTGTENGNGAPVHTPDPTALAHLELILSGAYPLPGFMGEAEARAAAGGALPDGTPWPIPVTLPVPAELSGAERVVLADPEGAPLAELQVQGAWEAGPDAPDGLGPGHRLAGEVRLAGPPAYGALRHLRLAPAELRARREAQGASGPLLAVVARGPLHHRALARIRAAADRIGDGAPAEVLLLVDVPLESQGQAPAVLAAEPLLPPRTWTAALTLPPGADGGRVAPYIARAFGATHLLGDGGEGEDASPLPVVDPGPWRYDTAKGAWRPAAEVAEGDAADEPSADEVEEMLARGRTLPAWSTPARVAAELARLRPARTRRGLTVLFTGLSGSGKSTVARAVAEGIRRSGRTLTLLDGDVVRRMLSKGLTFSREDRDMNVRRIGYVASEITRHGGVAVCAPIAPYAATRAEVRSMVEENGDFFLVHVATPLEECERRDRKGLYAKARAGEIPAFTGISDPYEEPADADLVLDTTGQDPADSAAEVLTALRAGGWLPGAPDGAGRD</sequence>
<dbReference type="InterPro" id="IPR025980">
    <property type="entry name" value="ATP-Sase_PUA-like_dom"/>
</dbReference>
<keyword evidence="6 9" id="KW-0418">Kinase</keyword>
<evidence type="ECO:0000256" key="2">
    <source>
        <dbReference type="ARBA" id="ARBA00012121"/>
    </source>
</evidence>
<comment type="catalytic activity">
    <reaction evidence="1 6">
        <text>adenosine 5'-phosphosulfate + ATP = 3'-phosphoadenylyl sulfate + ADP + H(+)</text>
        <dbReference type="Rhea" id="RHEA:24152"/>
        <dbReference type="ChEBI" id="CHEBI:15378"/>
        <dbReference type="ChEBI" id="CHEBI:30616"/>
        <dbReference type="ChEBI" id="CHEBI:58243"/>
        <dbReference type="ChEBI" id="CHEBI:58339"/>
        <dbReference type="ChEBI" id="CHEBI:456216"/>
        <dbReference type="EC" id="2.7.1.25"/>
    </reaction>
</comment>
<dbReference type="NCBIfam" id="TIGR00455">
    <property type="entry name" value="apsK"/>
    <property type="match status" value="1"/>
</dbReference>
<dbReference type="Pfam" id="PF01583">
    <property type="entry name" value="APS_kinase"/>
    <property type="match status" value="1"/>
</dbReference>
<gene>
    <name evidence="6 9" type="primary">cysC</name>
    <name evidence="9" type="ORF">O4U47_28915</name>
</gene>
<dbReference type="Pfam" id="PF14306">
    <property type="entry name" value="PUA_2"/>
    <property type="match status" value="1"/>
</dbReference>
<dbReference type="InterPro" id="IPR002891">
    <property type="entry name" value="APS"/>
</dbReference>
<reference evidence="9" key="1">
    <citation type="submission" date="2023-01" db="EMBL/GenBank/DDBJ databases">
        <title>Draft genome sequence of Nocardiopsis sp. LSu2-4 isolated from halophytes.</title>
        <authorList>
            <person name="Duangmal K."/>
            <person name="Chantavorakit T."/>
        </authorList>
    </citation>
    <scope>NUCLEOTIDE SEQUENCE</scope>
    <source>
        <strain evidence="9">LSu2-4</strain>
    </source>
</reference>
<feature type="binding site" evidence="6">
    <location>
        <begin position="328"/>
        <end position="335"/>
    </location>
    <ligand>
        <name>ATP</name>
        <dbReference type="ChEBI" id="CHEBI:30616"/>
    </ligand>
</feature>
<dbReference type="InterPro" id="IPR050512">
    <property type="entry name" value="Sulf_AdTrans/APS_kinase"/>
</dbReference>
<evidence type="ECO:0000256" key="6">
    <source>
        <dbReference type="HAMAP-Rule" id="MF_00065"/>
    </source>
</evidence>
<comment type="caution">
    <text evidence="9">The sequence shown here is derived from an EMBL/GenBank/DDBJ whole genome shotgun (WGS) entry which is preliminary data.</text>
</comment>
<dbReference type="NCBIfam" id="NF003013">
    <property type="entry name" value="PRK03846.1"/>
    <property type="match status" value="1"/>
</dbReference>
<name>A0ABT4TWG5_9ACTN</name>
<dbReference type="Gene3D" id="3.10.400.10">
    <property type="entry name" value="Sulfate adenylyltransferase"/>
    <property type="match status" value="1"/>
</dbReference>
<protein>
    <recommendedName>
        <fullName evidence="2 6">Adenylyl-sulfate kinase</fullName>
        <ecNumber evidence="2 6">2.7.1.25</ecNumber>
    </recommendedName>
    <alternativeName>
        <fullName evidence="6">APS kinase</fullName>
    </alternativeName>
    <alternativeName>
        <fullName evidence="6">ATP adenosine-5'-phosphosulfate 3'-phosphotransferase</fullName>
    </alternativeName>
    <alternativeName>
        <fullName evidence="6">Adenosine-5'-phosphosulfate kinase</fullName>
    </alternativeName>
</protein>
<comment type="similarity">
    <text evidence="6">Belongs to the APS kinase family.</text>
</comment>
<evidence type="ECO:0000256" key="1">
    <source>
        <dbReference type="ARBA" id="ARBA00001823"/>
    </source>
</evidence>
<evidence type="ECO:0000259" key="8">
    <source>
        <dbReference type="Pfam" id="PF14306"/>
    </source>
</evidence>
<dbReference type="HAMAP" id="MF_00065">
    <property type="entry name" value="Adenylyl_sulf_kinase"/>
    <property type="match status" value="1"/>
</dbReference>
<comment type="caution">
    <text evidence="6">Lacks conserved residue(s) required for the propagation of feature annotation.</text>
</comment>
<dbReference type="SUPFAM" id="SSF88697">
    <property type="entry name" value="PUA domain-like"/>
    <property type="match status" value="1"/>
</dbReference>
<dbReference type="SUPFAM" id="SSF52374">
    <property type="entry name" value="Nucleotidylyl transferase"/>
    <property type="match status" value="1"/>
</dbReference>